<evidence type="ECO:0000256" key="21">
    <source>
        <dbReference type="ARBA" id="ARBA00036895"/>
    </source>
</evidence>
<evidence type="ECO:0000256" key="5">
    <source>
        <dbReference type="ARBA" id="ARBA00017377"/>
    </source>
</evidence>
<evidence type="ECO:0000256" key="14">
    <source>
        <dbReference type="ARBA" id="ARBA00023122"/>
    </source>
</evidence>
<dbReference type="PRINTS" id="PR01113">
    <property type="entry name" value="CLCHANNEL2"/>
</dbReference>
<feature type="compositionally biased region" description="Basic residues" evidence="23">
    <location>
        <begin position="869"/>
        <end position="880"/>
    </location>
</feature>
<evidence type="ECO:0000313" key="26">
    <source>
        <dbReference type="Proteomes" id="UP000265140"/>
    </source>
</evidence>
<feature type="transmembrane region" description="Helical" evidence="24">
    <location>
        <begin position="543"/>
        <end position="563"/>
    </location>
</feature>
<evidence type="ECO:0000256" key="13">
    <source>
        <dbReference type="ARBA" id="ARBA00023065"/>
    </source>
</evidence>
<feature type="region of interest" description="Disordered" evidence="23">
    <location>
        <begin position="806"/>
        <end position="880"/>
    </location>
</feature>
<dbReference type="GO" id="GO:0016323">
    <property type="term" value="C:basolateral plasma membrane"/>
    <property type="evidence" value="ECO:0007669"/>
    <property type="project" value="UniProtKB-SubCell"/>
</dbReference>
<feature type="transmembrane region" description="Helical" evidence="24">
    <location>
        <begin position="379"/>
        <end position="398"/>
    </location>
</feature>
<evidence type="ECO:0000256" key="11">
    <source>
        <dbReference type="ARBA" id="ARBA00022989"/>
    </source>
</evidence>
<evidence type="ECO:0000256" key="6">
    <source>
        <dbReference type="ARBA" id="ARBA00022448"/>
    </source>
</evidence>
<dbReference type="SUPFAM" id="SSF81340">
    <property type="entry name" value="Clc chloride channel"/>
    <property type="match status" value="1"/>
</dbReference>
<name>A0A6Q2YHA9_ESOLU</name>
<feature type="transmembrane region" description="Helical" evidence="24">
    <location>
        <begin position="294"/>
        <end position="311"/>
    </location>
</feature>
<dbReference type="Ensembl" id="ENSELUT00000072013.2">
    <property type="protein sequence ID" value="ENSELUP00000064806.2"/>
    <property type="gene ID" value="ENSELUG00000006374.3"/>
</dbReference>
<comment type="subunit">
    <text evidence="22">Homodimer. Interacts with auxiliary subunit HEPACAM.</text>
</comment>
<organism evidence="25 26">
    <name type="scientific">Esox lucius</name>
    <name type="common">Northern pike</name>
    <dbReference type="NCBI Taxonomy" id="8010"/>
    <lineage>
        <taxon>Eukaryota</taxon>
        <taxon>Metazoa</taxon>
        <taxon>Chordata</taxon>
        <taxon>Craniata</taxon>
        <taxon>Vertebrata</taxon>
        <taxon>Euteleostomi</taxon>
        <taxon>Actinopterygii</taxon>
        <taxon>Neopterygii</taxon>
        <taxon>Teleostei</taxon>
        <taxon>Protacanthopterygii</taxon>
        <taxon>Esociformes</taxon>
        <taxon>Esocidae</taxon>
        <taxon>Esox</taxon>
    </lineage>
</organism>
<evidence type="ECO:0000256" key="7">
    <source>
        <dbReference type="ARBA" id="ARBA00022553"/>
    </source>
</evidence>
<keyword evidence="13" id="KW-0406">Ion transport</keyword>
<dbReference type="Proteomes" id="UP000265140">
    <property type="component" value="Chromosome 3"/>
</dbReference>
<keyword evidence="8 24" id="KW-0812">Transmembrane</keyword>
<keyword evidence="17" id="KW-0868">Chloride</keyword>
<keyword evidence="20" id="KW-0407">Ion channel</keyword>
<dbReference type="CDD" id="cd04591">
    <property type="entry name" value="CBS_pair_voltage-gated_CLC_euk_bac"/>
    <property type="match status" value="1"/>
</dbReference>
<dbReference type="Bgee" id="ENSELUG00000006374">
    <property type="expression patterns" value="Expressed in brain and 1 other cell type or tissue"/>
</dbReference>
<comment type="catalytic activity">
    <reaction evidence="21">
        <text>thiocyanate(in) = thiocyanate(out)</text>
        <dbReference type="Rhea" id="RHEA:75347"/>
        <dbReference type="ChEBI" id="CHEBI:18022"/>
    </reaction>
</comment>
<dbReference type="AlphaFoldDB" id="A0A6Q2YHA9"/>
<evidence type="ECO:0000256" key="9">
    <source>
        <dbReference type="ARBA" id="ARBA00022737"/>
    </source>
</evidence>
<keyword evidence="15 24" id="KW-0472">Membrane</keyword>
<feature type="transmembrane region" description="Helical" evidence="24">
    <location>
        <begin position="336"/>
        <end position="358"/>
    </location>
</feature>
<feature type="transmembrane region" description="Helical" evidence="24">
    <location>
        <begin position="159"/>
        <end position="181"/>
    </location>
</feature>
<evidence type="ECO:0000256" key="18">
    <source>
        <dbReference type="ARBA" id="ARBA00023257"/>
    </source>
</evidence>
<dbReference type="InterPro" id="IPR046342">
    <property type="entry name" value="CBS_dom_sf"/>
</dbReference>
<feature type="region of interest" description="Disordered" evidence="23">
    <location>
        <begin position="670"/>
        <end position="698"/>
    </location>
</feature>
<keyword evidence="12" id="KW-0770">Synapse</keyword>
<protein>
    <recommendedName>
        <fullName evidence="5">Chloride channel protein 2</fullName>
    </recommendedName>
</protein>
<feature type="transmembrane region" description="Helical" evidence="24">
    <location>
        <begin position="116"/>
        <end position="139"/>
    </location>
</feature>
<evidence type="ECO:0000256" key="17">
    <source>
        <dbReference type="ARBA" id="ARBA00023214"/>
    </source>
</evidence>
<evidence type="ECO:0000256" key="12">
    <source>
        <dbReference type="ARBA" id="ARBA00023018"/>
    </source>
</evidence>
<keyword evidence="9" id="KW-0677">Repeat</keyword>
<keyword evidence="19" id="KW-0966">Cell projection</keyword>
<proteinExistence type="inferred from homology"/>
<dbReference type="Gene3D" id="1.10.3080.10">
    <property type="entry name" value="Clc chloride channel"/>
    <property type="match status" value="1"/>
</dbReference>
<keyword evidence="6" id="KW-0813">Transport</keyword>
<evidence type="ECO:0000256" key="15">
    <source>
        <dbReference type="ARBA" id="ARBA00023136"/>
    </source>
</evidence>
<evidence type="ECO:0000256" key="20">
    <source>
        <dbReference type="ARBA" id="ARBA00023303"/>
    </source>
</evidence>
<keyword evidence="11 24" id="KW-1133">Transmembrane helix</keyword>
<evidence type="ECO:0000256" key="24">
    <source>
        <dbReference type="SAM" id="Phobius"/>
    </source>
</evidence>
<dbReference type="GO" id="GO:0030424">
    <property type="term" value="C:axon"/>
    <property type="evidence" value="ECO:0007669"/>
    <property type="project" value="UniProtKB-SubCell"/>
</dbReference>
<accession>A0A6Q2YHA9</accession>
<comment type="similarity">
    <text evidence="4">Belongs to the chloride channel (TC 2.A.49) family. ClC-2/CLCN2 subfamily.</text>
</comment>
<dbReference type="GeneTree" id="ENSGT00940000155439"/>
<dbReference type="InterPro" id="IPR050970">
    <property type="entry name" value="Cl_channel_volt-gated"/>
</dbReference>
<dbReference type="PRINTS" id="PR00762">
    <property type="entry name" value="CLCHANNEL"/>
</dbReference>
<evidence type="ECO:0000256" key="1">
    <source>
        <dbReference type="ARBA" id="ARBA00004332"/>
    </source>
</evidence>
<dbReference type="GO" id="GO:0034707">
    <property type="term" value="C:chloride channel complex"/>
    <property type="evidence" value="ECO:0007669"/>
    <property type="project" value="UniProtKB-KW"/>
</dbReference>
<evidence type="ECO:0000256" key="2">
    <source>
        <dbReference type="ARBA" id="ARBA00004489"/>
    </source>
</evidence>
<dbReference type="Gene3D" id="3.10.580.10">
    <property type="entry name" value="CBS-domain"/>
    <property type="match status" value="2"/>
</dbReference>
<keyword evidence="10" id="KW-0851">Voltage-gated channel</keyword>
<evidence type="ECO:0000256" key="23">
    <source>
        <dbReference type="SAM" id="MobiDB-lite"/>
    </source>
</evidence>
<feature type="transmembrane region" description="Helical" evidence="24">
    <location>
        <begin position="509"/>
        <end position="536"/>
    </location>
</feature>
<dbReference type="CDD" id="cd03683">
    <property type="entry name" value="ClC_1_like"/>
    <property type="match status" value="1"/>
</dbReference>
<reference evidence="25" key="3">
    <citation type="submission" date="2025-08" db="UniProtKB">
        <authorList>
            <consortium name="Ensembl"/>
        </authorList>
    </citation>
    <scope>IDENTIFICATION</scope>
</reference>
<evidence type="ECO:0000256" key="4">
    <source>
        <dbReference type="ARBA" id="ARBA00005423"/>
    </source>
</evidence>
<comment type="subcellular location">
    <subcellularLocation>
        <location evidence="3">Basolateral cell membrane</location>
        <topology evidence="3">Multi-pass membrane protein</topology>
    </subcellularLocation>
    <subcellularLocation>
        <location evidence="2">Cell projection</location>
        <location evidence="2">Axon</location>
    </subcellularLocation>
    <subcellularLocation>
        <location evidence="1">Cell projection</location>
        <location evidence="1">Dendritic spine membrane</location>
        <topology evidence="1">Multi-pass membrane protein</topology>
    </subcellularLocation>
</comment>
<feature type="transmembrane region" description="Helical" evidence="24">
    <location>
        <begin position="471"/>
        <end position="489"/>
    </location>
</feature>
<feature type="transmembrane region" description="Helical" evidence="24">
    <location>
        <begin position="233"/>
        <end position="257"/>
    </location>
</feature>
<dbReference type="InterPro" id="IPR014743">
    <property type="entry name" value="Cl-channel_core"/>
</dbReference>
<keyword evidence="14" id="KW-0129">CBS domain</keyword>
<keyword evidence="7" id="KW-0597">Phosphoprotein</keyword>
<reference evidence="25" key="4">
    <citation type="submission" date="2025-09" db="UniProtKB">
        <authorList>
            <consortium name="Ensembl"/>
        </authorList>
    </citation>
    <scope>IDENTIFICATION</scope>
</reference>
<feature type="compositionally biased region" description="Low complexity" evidence="23">
    <location>
        <begin position="819"/>
        <end position="845"/>
    </location>
</feature>
<dbReference type="Pfam" id="PF00654">
    <property type="entry name" value="Voltage_CLC"/>
    <property type="match status" value="2"/>
</dbReference>
<evidence type="ECO:0000256" key="10">
    <source>
        <dbReference type="ARBA" id="ARBA00022882"/>
    </source>
</evidence>
<evidence type="ECO:0000256" key="16">
    <source>
        <dbReference type="ARBA" id="ARBA00023173"/>
    </source>
</evidence>
<dbReference type="InterPro" id="IPR001807">
    <property type="entry name" value="ClC"/>
</dbReference>
<dbReference type="InterPro" id="IPR002244">
    <property type="entry name" value="Cl-channel-2"/>
</dbReference>
<keyword evidence="26" id="KW-1185">Reference proteome</keyword>
<evidence type="ECO:0000256" key="8">
    <source>
        <dbReference type="ARBA" id="ARBA00022692"/>
    </source>
</evidence>
<evidence type="ECO:0000313" key="25">
    <source>
        <dbReference type="Ensembl" id="ENSELUP00000064806.2"/>
    </source>
</evidence>
<dbReference type="SUPFAM" id="SSF54631">
    <property type="entry name" value="CBS-domain pair"/>
    <property type="match status" value="1"/>
</dbReference>
<keyword evidence="16" id="KW-0869">Chloride channel</keyword>
<evidence type="ECO:0000256" key="19">
    <source>
        <dbReference type="ARBA" id="ARBA00023273"/>
    </source>
</evidence>
<evidence type="ECO:0000256" key="3">
    <source>
        <dbReference type="ARBA" id="ARBA00004554"/>
    </source>
</evidence>
<dbReference type="PANTHER" id="PTHR45720">
    <property type="entry name" value="CHLORIDE CHANNEL PROTEIN 2"/>
    <property type="match status" value="1"/>
</dbReference>
<reference evidence="26" key="1">
    <citation type="journal article" date="2014" name="PLoS ONE">
        <title>The genome and linkage map of the northern pike (Esox lucius): conserved synteny revealed between the salmonid sister group and the Neoteleostei.</title>
        <authorList>
            <person name="Rondeau E.B."/>
            <person name="Minkley D.R."/>
            <person name="Leong J.S."/>
            <person name="Messmer A.M."/>
            <person name="Jantzen J.R."/>
            <person name="von Schalburg K.R."/>
            <person name="Lemon C."/>
            <person name="Bird N.H."/>
            <person name="Koop B.F."/>
        </authorList>
    </citation>
    <scope>NUCLEOTIDE SEQUENCE</scope>
</reference>
<sequence length="880" mass="96716">MRGTRGDIPVLYSLCYKKDGGAQLTARDRSLEGEIHTGGSELPEEGNMYGRYTQELGVYAKEEAARLRDGGGLRRSANARSRSAELLEYEKDPCAKCHVCTSRCQKFLISRVGEDWIFLILLGLVMALVSWVMDYAIAFCQQAQKWMYGGLDSNMLLQYLAWVTYPVVLITFSAGFTQILAPQAVGSGIPEMKTILRGVVLKEYLTFKTFVAKVIGLTCALGSGMPLGKEGPFVHVASLCAALLSKFMAALFGGIYMVRAPNAPTDPTTLGMCVCVLIEVTSTFFAVRNYWRGFFAATFSAFIFRVLAVWNQDEETITALFKTRFRLDFPFDLQELPAFAILGIACGFGGALFVYLNRLIVECMRKQKTINKFLLRKRLVFPAMVTLIISTLTFPPGFGQFMAGQLTQHESLVALFDNRTWCRQGVAEEFDYISHSHAWKHPQINVFITLILFIVMKFWMSAVATTMPVPCGAFMPVFLIGAAFGRLVGETMAAMFPDGIHADGSVYPIVPGGYAVVGAAALSGAVTHTVSTAVIVFELTGQISHILPVMIAVILANAVAQSLQPSLYDSIIRIKKLPYLPELGMGHHEKYNIRVEDIMVRDVRFITLSSSYRDLQEVLMTGQLKTLALVESTDSMILLGSIERSQLQSLLSLHLGPTRRLDHLRRHAQDNGTHTLGSMGTMDSPPSPPCTHTHSNASNTNARHGVRFLVSVAEVSLTHAHISDSLPQIAEWEEQQLDEPVDFNNCKIDPAPFQLVERTSLHKTHTIFSLLGLDHAYVTSTGRLVGVVSLREVVYNFKMLIPSIHPSSSAYPGPGRGGSSLSRDAQTSLSPDTSSSSSGGTPRRSQASLPRGLFPVGRARNTFPGRRSGGIRKRCPSHLS</sequence>
<reference evidence="25" key="2">
    <citation type="submission" date="2020-02" db="EMBL/GenBank/DDBJ databases">
        <title>Esox lucius (northern pike) genome, fEsoLuc1, primary haplotype.</title>
        <authorList>
            <person name="Myers G."/>
            <person name="Karagic N."/>
            <person name="Meyer A."/>
            <person name="Pippel M."/>
            <person name="Reichard M."/>
            <person name="Winkler S."/>
            <person name="Tracey A."/>
            <person name="Sims Y."/>
            <person name="Howe K."/>
            <person name="Rhie A."/>
            <person name="Formenti G."/>
            <person name="Durbin R."/>
            <person name="Fedrigo O."/>
            <person name="Jarvis E.D."/>
        </authorList>
    </citation>
    <scope>NUCLEOTIDE SEQUENCE [LARGE SCALE GENOMIC DNA]</scope>
</reference>
<dbReference type="FunFam" id="1.10.3080.10:FF:000003">
    <property type="entry name" value="Chloride channel 2"/>
    <property type="match status" value="1"/>
</dbReference>
<dbReference type="GO" id="GO:0032591">
    <property type="term" value="C:dendritic spine membrane"/>
    <property type="evidence" value="ECO:0007669"/>
    <property type="project" value="UniProtKB-SubCell"/>
</dbReference>
<dbReference type="GO" id="GO:0005247">
    <property type="term" value="F:voltage-gated chloride channel activity"/>
    <property type="evidence" value="ECO:0007669"/>
    <property type="project" value="InterPro"/>
</dbReference>
<evidence type="ECO:0000256" key="22">
    <source>
        <dbReference type="ARBA" id="ARBA00046437"/>
    </source>
</evidence>
<keyword evidence="18" id="KW-0628">Postsynaptic cell membrane</keyword>
<feature type="transmembrane region" description="Helical" evidence="24">
    <location>
        <begin position="444"/>
        <end position="464"/>
    </location>
</feature>
<dbReference type="PANTHER" id="PTHR45720:SF14">
    <property type="entry name" value="CHLORIDE CHANNEL PROTEIN 2"/>
    <property type="match status" value="1"/>
</dbReference>